<proteinExistence type="predicted"/>
<organism evidence="1 2">
    <name type="scientific">Actinomadura physcomitrii</name>
    <dbReference type="NCBI Taxonomy" id="2650748"/>
    <lineage>
        <taxon>Bacteria</taxon>
        <taxon>Bacillati</taxon>
        <taxon>Actinomycetota</taxon>
        <taxon>Actinomycetes</taxon>
        <taxon>Streptosporangiales</taxon>
        <taxon>Thermomonosporaceae</taxon>
        <taxon>Actinomadura</taxon>
    </lineage>
</organism>
<dbReference type="Proteomes" id="UP000462055">
    <property type="component" value="Unassembled WGS sequence"/>
</dbReference>
<evidence type="ECO:0008006" key="3">
    <source>
        <dbReference type="Google" id="ProtNLM"/>
    </source>
</evidence>
<protein>
    <recommendedName>
        <fullName evidence="3">Cupin domain-containing protein</fullName>
    </recommendedName>
</protein>
<accession>A0A6I4M9J7</accession>
<gene>
    <name evidence="1" type="ORF">F8568_021370</name>
</gene>
<dbReference type="SUPFAM" id="SSF51182">
    <property type="entry name" value="RmlC-like cupins"/>
    <property type="match status" value="1"/>
</dbReference>
<dbReference type="AlphaFoldDB" id="A0A6I4M9J7"/>
<dbReference type="RefSeq" id="WP_151595473.1">
    <property type="nucleotide sequence ID" value="NZ_WBMS02000016.1"/>
</dbReference>
<evidence type="ECO:0000313" key="2">
    <source>
        <dbReference type="Proteomes" id="UP000462055"/>
    </source>
</evidence>
<reference evidence="1" key="1">
    <citation type="submission" date="2019-12" db="EMBL/GenBank/DDBJ databases">
        <title>Actinomadura physcomitrii sp. nov., a novel actinomycete isolated from moss [Physcomitrium sphaericum (Ludw) Fuernr].</title>
        <authorList>
            <person name="Zhuang X."/>
        </authorList>
    </citation>
    <scope>NUCLEOTIDE SEQUENCE [LARGE SCALE GENOMIC DNA]</scope>
    <source>
        <strain evidence="1">LD22</strain>
    </source>
</reference>
<dbReference type="InterPro" id="IPR014710">
    <property type="entry name" value="RmlC-like_jellyroll"/>
</dbReference>
<dbReference type="EMBL" id="WBMS02000016">
    <property type="protein sequence ID" value="MWA02878.1"/>
    <property type="molecule type" value="Genomic_DNA"/>
</dbReference>
<name>A0A6I4M9J7_9ACTN</name>
<keyword evidence="2" id="KW-1185">Reference proteome</keyword>
<dbReference type="InterPro" id="IPR011051">
    <property type="entry name" value="RmlC_Cupin_sf"/>
</dbReference>
<dbReference type="Gene3D" id="2.60.120.10">
    <property type="entry name" value="Jelly Rolls"/>
    <property type="match status" value="2"/>
</dbReference>
<sequence length="372" mass="39980">MTTEVSAAELASRTILRKDLKADAAAFIDTKIPGSEGKINYPLIGPGVSENAEQVVPVTAPHGFNLGAAAMPAGVTNNLHLHFTAEVFVCMAGEWLFRWGVRGDDGEVTVRPGDVISIPTWVFRGFTSVGTDDAFLFTALGRDRSGGLIWAPSVLEKAARHGLHLTSDNRIVETAPGEYPAGVELKRPLTDEQLAALRTIGVEEMRTRLARPSDLRWSATPFLDSALETGGAELAAVVGYGITEDRDQHPRLADPHGFSLARLRAATGRGMSAHSVDESQVLIVTGGRWRITLNRENPISTELGPYDTLSIPVGAWRRFESIGEETGEMVVITGGEGRTRIEWDPAVVSLAEERGTVIDANGYAAEAAFLQA</sequence>
<comment type="caution">
    <text evidence="1">The sequence shown here is derived from an EMBL/GenBank/DDBJ whole genome shotgun (WGS) entry which is preliminary data.</text>
</comment>
<evidence type="ECO:0000313" key="1">
    <source>
        <dbReference type="EMBL" id="MWA02878.1"/>
    </source>
</evidence>